<keyword evidence="2" id="KW-1185">Reference proteome</keyword>
<dbReference type="EMBL" id="CALTRL010006049">
    <property type="protein sequence ID" value="CAH7689227.1"/>
    <property type="molecule type" value="Genomic_DNA"/>
</dbReference>
<organism evidence="1 2">
    <name type="scientific">Phakopsora pachyrhizi</name>
    <name type="common">Asian soybean rust disease fungus</name>
    <dbReference type="NCBI Taxonomy" id="170000"/>
    <lineage>
        <taxon>Eukaryota</taxon>
        <taxon>Fungi</taxon>
        <taxon>Dikarya</taxon>
        <taxon>Basidiomycota</taxon>
        <taxon>Pucciniomycotina</taxon>
        <taxon>Pucciniomycetes</taxon>
        <taxon>Pucciniales</taxon>
        <taxon>Phakopsoraceae</taxon>
        <taxon>Phakopsora</taxon>
    </lineage>
</organism>
<comment type="caution">
    <text evidence="1">The sequence shown here is derived from an EMBL/GenBank/DDBJ whole genome shotgun (WGS) entry which is preliminary data.</text>
</comment>
<protein>
    <submittedName>
        <fullName evidence="1">Uncharacterized protein</fullName>
    </submittedName>
</protein>
<evidence type="ECO:0000313" key="2">
    <source>
        <dbReference type="Proteomes" id="UP001153365"/>
    </source>
</evidence>
<accession>A0AAV0BPE1</accession>
<dbReference type="AlphaFoldDB" id="A0AAV0BPE1"/>
<evidence type="ECO:0000313" key="1">
    <source>
        <dbReference type="EMBL" id="CAH7689227.1"/>
    </source>
</evidence>
<name>A0AAV0BPE1_PHAPC</name>
<dbReference type="Proteomes" id="UP001153365">
    <property type="component" value="Unassembled WGS sequence"/>
</dbReference>
<reference evidence="1" key="1">
    <citation type="submission" date="2022-06" db="EMBL/GenBank/DDBJ databases">
        <authorList>
            <consortium name="SYNGENTA / RWTH Aachen University"/>
        </authorList>
    </citation>
    <scope>NUCLEOTIDE SEQUENCE</scope>
</reference>
<gene>
    <name evidence="1" type="ORF">PPACK8108_LOCUS24254</name>
</gene>
<proteinExistence type="predicted"/>
<sequence>MEIATKGGLGILAMTKEQIAMRLTDSAMVVGFSLSLRVSYRFKQRNGHGKILLRLADSYETNETHEALI</sequence>